<dbReference type="PANTHER" id="PTHR33480:SF1">
    <property type="entry name" value="TYR RECOMBINASE DOMAIN-CONTAINING PROTEIN"/>
    <property type="match status" value="1"/>
</dbReference>
<keyword evidence="2" id="KW-1185">Reference proteome</keyword>
<sequence length="251" mass="29447">MSKLTEFEKYLCTSHTRVEIRGKRGRKVPVLLTDKMRQQIEVLIDNRKKANVKQQFLFARPGEFTKPYRGKDFDEIEIVPEKEILESESESETDDLTVIEKGVADVMDFSESDENEALAETPKNLSKKKLHVAVKKNFTKVLCLLNLYLRLMMQRCILYDLFGSAAQTRHTWSKNEKIVLECQFQKNINLEKVPCKLECLNAIKNQSCLARFTWKHIKYVVKNLITSRQSFFSFFNQAKVDLFYLKLKLYV</sequence>
<gene>
    <name evidence="1" type="ORF">KUTeg_015282</name>
</gene>
<name>A0ABQ9EV69_TEGGR</name>
<dbReference type="Proteomes" id="UP001217089">
    <property type="component" value="Unassembled WGS sequence"/>
</dbReference>
<proteinExistence type="predicted"/>
<evidence type="ECO:0000313" key="1">
    <source>
        <dbReference type="EMBL" id="KAJ8307198.1"/>
    </source>
</evidence>
<dbReference type="EMBL" id="JARBDR010000793">
    <property type="protein sequence ID" value="KAJ8307198.1"/>
    <property type="molecule type" value="Genomic_DNA"/>
</dbReference>
<comment type="caution">
    <text evidence="1">The sequence shown here is derived from an EMBL/GenBank/DDBJ whole genome shotgun (WGS) entry which is preliminary data.</text>
</comment>
<organism evidence="1 2">
    <name type="scientific">Tegillarca granosa</name>
    <name type="common">Malaysian cockle</name>
    <name type="synonym">Anadara granosa</name>
    <dbReference type="NCBI Taxonomy" id="220873"/>
    <lineage>
        <taxon>Eukaryota</taxon>
        <taxon>Metazoa</taxon>
        <taxon>Spiralia</taxon>
        <taxon>Lophotrochozoa</taxon>
        <taxon>Mollusca</taxon>
        <taxon>Bivalvia</taxon>
        <taxon>Autobranchia</taxon>
        <taxon>Pteriomorphia</taxon>
        <taxon>Arcoida</taxon>
        <taxon>Arcoidea</taxon>
        <taxon>Arcidae</taxon>
        <taxon>Tegillarca</taxon>
    </lineage>
</organism>
<dbReference type="PANTHER" id="PTHR33480">
    <property type="entry name" value="SET DOMAIN-CONTAINING PROTEIN-RELATED"/>
    <property type="match status" value="1"/>
</dbReference>
<evidence type="ECO:0000313" key="2">
    <source>
        <dbReference type="Proteomes" id="UP001217089"/>
    </source>
</evidence>
<protein>
    <submittedName>
        <fullName evidence="1">Uncharacterized protein</fullName>
    </submittedName>
</protein>
<reference evidence="1 2" key="1">
    <citation type="submission" date="2022-12" db="EMBL/GenBank/DDBJ databases">
        <title>Chromosome-level genome of Tegillarca granosa.</title>
        <authorList>
            <person name="Kim J."/>
        </authorList>
    </citation>
    <scope>NUCLEOTIDE SEQUENCE [LARGE SCALE GENOMIC DNA]</scope>
    <source>
        <strain evidence="1">Teg-2019</strain>
        <tissue evidence="1">Adductor muscle</tissue>
    </source>
</reference>
<accession>A0ABQ9EV69</accession>